<evidence type="ECO:0000313" key="26">
    <source>
        <dbReference type="Proteomes" id="UP000322267"/>
    </source>
</evidence>
<evidence type="ECO:0000256" key="13">
    <source>
        <dbReference type="ARBA" id="ARBA00022723"/>
    </source>
</evidence>
<protein>
    <recommendedName>
        <fullName evidence="7 23">Cytochrome c oxidase subunit 1</fullName>
        <ecNumber evidence="6 23">7.1.1.9</ecNumber>
    </recommendedName>
</protein>
<dbReference type="Gene3D" id="1.10.287.70">
    <property type="match status" value="1"/>
</dbReference>
<dbReference type="STRING" id="218284.AM506_01075"/>
<evidence type="ECO:0000259" key="24">
    <source>
        <dbReference type="PROSITE" id="PS50855"/>
    </source>
</evidence>
<feature type="transmembrane region" description="Helical" evidence="23">
    <location>
        <begin position="578"/>
        <end position="597"/>
    </location>
</feature>
<dbReference type="GO" id="GO:0015990">
    <property type="term" value="P:electron transport coupled proton transport"/>
    <property type="evidence" value="ECO:0007669"/>
    <property type="project" value="InterPro"/>
</dbReference>
<gene>
    <name evidence="25" type="primary">ctaD</name>
    <name evidence="25" type="ORF">FZC78_13905</name>
</gene>
<keyword evidence="14" id="KW-1278">Translocase</keyword>
<keyword evidence="18 23" id="KW-0186">Copper</keyword>
<feature type="transmembrane region" description="Helical" evidence="23">
    <location>
        <begin position="378"/>
        <end position="398"/>
    </location>
</feature>
<dbReference type="FunFam" id="1.10.287.70:FF:000114">
    <property type="entry name" value="Cytochrome c oxidase subunit 1"/>
    <property type="match status" value="1"/>
</dbReference>
<evidence type="ECO:0000256" key="2">
    <source>
        <dbReference type="ARBA" id="ARBA00001973"/>
    </source>
</evidence>
<accession>A0A5D4NSD0</accession>
<comment type="caution">
    <text evidence="25">The sequence shown here is derived from an EMBL/GenBank/DDBJ whole genome shotgun (WGS) entry which is preliminary data.</text>
</comment>
<keyword evidence="11 22" id="KW-0679">Respiratory chain</keyword>
<name>A0A5D4NSD0_9BACI</name>
<keyword evidence="10 22" id="KW-0349">Heme</keyword>
<evidence type="ECO:0000256" key="11">
    <source>
        <dbReference type="ARBA" id="ARBA00022660"/>
    </source>
</evidence>
<dbReference type="PROSITE" id="PS50855">
    <property type="entry name" value="COX1"/>
    <property type="match status" value="1"/>
</dbReference>
<comment type="cofactor">
    <cofactor evidence="2">
        <name>Cu(2+)</name>
        <dbReference type="ChEBI" id="CHEBI:29036"/>
    </cofactor>
</comment>
<evidence type="ECO:0000256" key="8">
    <source>
        <dbReference type="ARBA" id="ARBA00022448"/>
    </source>
</evidence>
<keyword evidence="12 22" id="KW-0812">Transmembrane</keyword>
<dbReference type="RefSeq" id="WP_148940416.1">
    <property type="nucleotide sequence ID" value="NZ_VTEI01000007.1"/>
</dbReference>
<proteinExistence type="inferred from homology"/>
<evidence type="ECO:0000256" key="10">
    <source>
        <dbReference type="ARBA" id="ARBA00022617"/>
    </source>
</evidence>
<evidence type="ECO:0000256" key="9">
    <source>
        <dbReference type="ARBA" id="ARBA00022475"/>
    </source>
</evidence>
<dbReference type="UniPathway" id="UPA00705"/>
<comment type="function">
    <text evidence="23">Cytochrome c oxidase is the component of the respiratory chain that catalyzes the reduction of oxygen to water. Subunits 1-3 form the functional core of the enzyme complex. CO I is the catalytic subunit of the enzyme. Electrons originating in cytochrome c are transferred via the copper A center of subunit 2 and heme A of subunit 1 to the bimetallic center formed by heme A3 and copper B.</text>
</comment>
<evidence type="ECO:0000256" key="17">
    <source>
        <dbReference type="ARBA" id="ARBA00023004"/>
    </source>
</evidence>
<feature type="transmembrane region" description="Helical" evidence="23">
    <location>
        <begin position="307"/>
        <end position="332"/>
    </location>
</feature>
<dbReference type="Gene3D" id="1.20.210.10">
    <property type="entry name" value="Cytochrome c oxidase-like, subunit I domain"/>
    <property type="match status" value="1"/>
</dbReference>
<evidence type="ECO:0000256" key="4">
    <source>
        <dbReference type="ARBA" id="ARBA00004673"/>
    </source>
</evidence>
<organism evidence="25 26">
    <name type="scientific">Rossellomorea vietnamensis</name>
    <dbReference type="NCBI Taxonomy" id="218284"/>
    <lineage>
        <taxon>Bacteria</taxon>
        <taxon>Bacillati</taxon>
        <taxon>Bacillota</taxon>
        <taxon>Bacilli</taxon>
        <taxon>Bacillales</taxon>
        <taxon>Bacillaceae</taxon>
        <taxon>Rossellomorea</taxon>
    </lineage>
</organism>
<evidence type="ECO:0000256" key="18">
    <source>
        <dbReference type="ARBA" id="ARBA00023008"/>
    </source>
</evidence>
<dbReference type="InterPro" id="IPR036927">
    <property type="entry name" value="Cyt_c_oxase-like_su1_sf"/>
</dbReference>
<evidence type="ECO:0000256" key="23">
    <source>
        <dbReference type="RuleBase" id="RU363061"/>
    </source>
</evidence>
<feature type="transmembrane region" description="Helical" evidence="23">
    <location>
        <begin position="191"/>
        <end position="219"/>
    </location>
</feature>
<evidence type="ECO:0000256" key="7">
    <source>
        <dbReference type="ARBA" id="ARBA00015947"/>
    </source>
</evidence>
<dbReference type="InterPro" id="IPR023616">
    <property type="entry name" value="Cyt_c_oxase-like_su1_dom"/>
</dbReference>
<keyword evidence="9 23" id="KW-1003">Cell membrane</keyword>
<dbReference type="EC" id="7.1.1.9" evidence="6 23"/>
<keyword evidence="16 23" id="KW-1133">Transmembrane helix</keyword>
<reference evidence="25 26" key="1">
    <citation type="submission" date="2019-08" db="EMBL/GenBank/DDBJ databases">
        <title>Bacillus genomes from the desert of Cuatro Cienegas, Coahuila.</title>
        <authorList>
            <person name="Olmedo-Alvarez G."/>
        </authorList>
    </citation>
    <scope>NUCLEOTIDE SEQUENCE [LARGE SCALE GENOMIC DNA]</scope>
    <source>
        <strain evidence="25 26">CH34_1T</strain>
    </source>
</reference>
<evidence type="ECO:0000256" key="21">
    <source>
        <dbReference type="ARBA" id="ARBA00053798"/>
    </source>
</evidence>
<keyword evidence="17 23" id="KW-0408">Iron</keyword>
<dbReference type="EMBL" id="VTEI01000007">
    <property type="protein sequence ID" value="TYS15692.1"/>
    <property type="molecule type" value="Genomic_DNA"/>
</dbReference>
<feature type="transmembrane region" description="Helical" evidence="23">
    <location>
        <begin position="344"/>
        <end position="366"/>
    </location>
</feature>
<evidence type="ECO:0000256" key="22">
    <source>
        <dbReference type="RuleBase" id="RU000370"/>
    </source>
</evidence>
<dbReference type="GO" id="GO:0006119">
    <property type="term" value="P:oxidative phosphorylation"/>
    <property type="evidence" value="ECO:0007669"/>
    <property type="project" value="UniProtKB-UniPathway"/>
</dbReference>
<dbReference type="AlphaFoldDB" id="A0A5D4NSD0"/>
<dbReference type="InterPro" id="IPR014241">
    <property type="entry name" value="Cyt_c_oxidase_su1_bac"/>
</dbReference>
<feature type="transmembrane region" description="Helical" evidence="23">
    <location>
        <begin position="242"/>
        <end position="262"/>
    </location>
</feature>
<evidence type="ECO:0000256" key="15">
    <source>
        <dbReference type="ARBA" id="ARBA00022982"/>
    </source>
</evidence>
<comment type="similarity">
    <text evidence="5 22">Belongs to the heme-copper respiratory oxidase family.</text>
</comment>
<dbReference type="Pfam" id="PF00115">
    <property type="entry name" value="COX1"/>
    <property type="match status" value="1"/>
</dbReference>
<feature type="transmembrane region" description="Helical" evidence="23">
    <location>
        <begin position="274"/>
        <end position="295"/>
    </location>
</feature>
<dbReference type="SUPFAM" id="SSF81442">
    <property type="entry name" value="Cytochrome c oxidase subunit I-like"/>
    <property type="match status" value="1"/>
</dbReference>
<dbReference type="OrthoDB" id="9759913at2"/>
<feature type="transmembrane region" description="Helical" evidence="23">
    <location>
        <begin position="68"/>
        <end position="93"/>
    </location>
</feature>
<feature type="transmembrane region" description="Helical" evidence="23">
    <location>
        <begin position="419"/>
        <end position="441"/>
    </location>
</feature>
<evidence type="ECO:0000256" key="20">
    <source>
        <dbReference type="ARBA" id="ARBA00047816"/>
    </source>
</evidence>
<dbReference type="GO" id="GO:0004129">
    <property type="term" value="F:cytochrome-c oxidase activity"/>
    <property type="evidence" value="ECO:0007669"/>
    <property type="project" value="UniProtKB-EC"/>
</dbReference>
<keyword evidence="15 22" id="KW-0249">Electron transport</keyword>
<keyword evidence="8 22" id="KW-0813">Transport</keyword>
<dbReference type="PRINTS" id="PR01165">
    <property type="entry name" value="CYCOXIDASEI"/>
</dbReference>
<feature type="transmembrane region" description="Helical" evidence="23">
    <location>
        <begin position="461"/>
        <end position="482"/>
    </location>
</feature>
<evidence type="ECO:0000313" key="25">
    <source>
        <dbReference type="EMBL" id="TYS15692.1"/>
    </source>
</evidence>
<evidence type="ECO:0000256" key="5">
    <source>
        <dbReference type="ARBA" id="ARBA00009578"/>
    </source>
</evidence>
<feature type="domain" description="Cytochrome oxidase subunit I profile" evidence="24">
    <location>
        <begin position="9"/>
        <end position="522"/>
    </location>
</feature>
<comment type="subcellular location">
    <subcellularLocation>
        <location evidence="3 23">Cell membrane</location>
        <topology evidence="3 23">Multi-pass membrane protein</topology>
    </subcellularLocation>
</comment>
<comment type="cofactor">
    <cofactor evidence="1">
        <name>heme</name>
        <dbReference type="ChEBI" id="CHEBI:30413"/>
    </cofactor>
</comment>
<comment type="pathway">
    <text evidence="4 23">Energy metabolism; oxidative phosphorylation.</text>
</comment>
<feature type="transmembrane region" description="Helical" evidence="23">
    <location>
        <begin position="105"/>
        <end position="128"/>
    </location>
</feature>
<evidence type="ECO:0000256" key="19">
    <source>
        <dbReference type="ARBA" id="ARBA00023136"/>
    </source>
</evidence>
<evidence type="ECO:0000256" key="3">
    <source>
        <dbReference type="ARBA" id="ARBA00004651"/>
    </source>
</evidence>
<keyword evidence="19 23" id="KW-0472">Membrane</keyword>
<dbReference type="GO" id="GO:0016491">
    <property type="term" value="F:oxidoreductase activity"/>
    <property type="evidence" value="ECO:0007669"/>
    <property type="project" value="UniProtKB-KW"/>
</dbReference>
<dbReference type="GO" id="GO:0005886">
    <property type="term" value="C:plasma membrane"/>
    <property type="evidence" value="ECO:0007669"/>
    <property type="project" value="UniProtKB-SubCell"/>
</dbReference>
<sequence length="623" mass="68876">MSSYAQKKGFGATLWDYLTTVDHKKIAILYLVSGGFFFLLGGLEALIIRIQLAVPNNDFIAAGLYNEVLTMHGTTMIFLAAMPLIFAFLNAVVPLQIGARDVAFPFLNSLGFWLFFFGGVFLNLSWFLGGAPDAGWTSYASLSLHSEGHGIDFYVLGLQISGAGTLIGGINFLVTIITMRAPGMTYMRMPLFTWTAFVTSALILFAFPALTIGLFLMLFDRMFGSNFFDSAAGGNTIIWEHFFWIFGHPEVYILILPAFGIFSEIIPTFARKRLFGYSSMVFATVLIGFLGFMVWAHHMFTVGLGPIANAIFAVATMAIAVPTGIKIFNWLLTLWGGSISFTTPMLYAVSFIPSFTAGGVTGIMLASAAADYQFHDTYFVVAHFHYVIVGGVVFALLAGTHFYWPKMFGTMLNEFLGKISFWLFFIGFHLTFFIQHFLGLMGMPRRIWKFLPGQGFETGNLVSSIGAAFMGVAVLVLLYNIIMTQVKGVKVGNDPWGDGRTLEWAIPSPPPFYNFKQTPLVRGLDSWWLEKMEGKKEYTPAEPLGDIHMPNNSILPFVMSLGLFIAAFGAMYHVDDKAWAIPVLVIGMLITLGAMFLRSVIDDHGYHVHKEDLLDDSDKGGNA</sequence>
<dbReference type="GO" id="GO:0022904">
    <property type="term" value="P:respiratory electron transport chain"/>
    <property type="evidence" value="ECO:0007669"/>
    <property type="project" value="TreeGrafter"/>
</dbReference>
<feature type="transmembrane region" description="Helical" evidence="23">
    <location>
        <begin position="27"/>
        <end position="48"/>
    </location>
</feature>
<dbReference type="Proteomes" id="UP000322267">
    <property type="component" value="Unassembled WGS sequence"/>
</dbReference>
<dbReference type="PANTHER" id="PTHR10422:SF44">
    <property type="entry name" value="CYTOCHROME C OXIDASE SUBUNIT 1"/>
    <property type="match status" value="1"/>
</dbReference>
<evidence type="ECO:0000256" key="12">
    <source>
        <dbReference type="ARBA" id="ARBA00022692"/>
    </source>
</evidence>
<dbReference type="InterPro" id="IPR000883">
    <property type="entry name" value="Cyt_C_Oxase_1"/>
</dbReference>
<keyword evidence="13 23" id="KW-0479">Metal-binding</keyword>
<comment type="function">
    <text evidence="21">Cytochrome c oxidase is the component of the respiratory chain that catalyzes the reduction of oxygen to water. Subunits 1-3 form the functional core of the enzyme complex. Co I is the catalytic subunit of the enzyme. Electrons originating in cytochrome c are transferred via the copper A center of subunit 2 and heme a of subunit 1 to the bimetallic center formed by heme a3 and copper B. This cytochrome c oxidase shows proton pump activity across the membrane in addition to the electron transfer.</text>
</comment>
<dbReference type="GO" id="GO:0020037">
    <property type="term" value="F:heme binding"/>
    <property type="evidence" value="ECO:0007669"/>
    <property type="project" value="InterPro"/>
</dbReference>
<evidence type="ECO:0000256" key="14">
    <source>
        <dbReference type="ARBA" id="ARBA00022967"/>
    </source>
</evidence>
<dbReference type="NCBIfam" id="TIGR02891">
    <property type="entry name" value="CtaD_CoxA"/>
    <property type="match status" value="1"/>
</dbReference>
<dbReference type="FunFam" id="1.20.210.10:FF:000006">
    <property type="entry name" value="Cytochrome c oxidase subunit 1"/>
    <property type="match status" value="1"/>
</dbReference>
<evidence type="ECO:0000256" key="16">
    <source>
        <dbReference type="ARBA" id="ARBA00022989"/>
    </source>
</evidence>
<dbReference type="InterPro" id="IPR023615">
    <property type="entry name" value="Cyt_c_Oxase_su1_BS"/>
</dbReference>
<dbReference type="GO" id="GO:0046872">
    <property type="term" value="F:metal ion binding"/>
    <property type="evidence" value="ECO:0007669"/>
    <property type="project" value="UniProtKB-KW"/>
</dbReference>
<evidence type="ECO:0000256" key="1">
    <source>
        <dbReference type="ARBA" id="ARBA00001971"/>
    </source>
</evidence>
<feature type="transmembrane region" description="Helical" evidence="23">
    <location>
        <begin position="554"/>
        <end position="572"/>
    </location>
</feature>
<feature type="transmembrane region" description="Helical" evidence="23">
    <location>
        <begin position="153"/>
        <end position="179"/>
    </location>
</feature>
<dbReference type="PANTHER" id="PTHR10422">
    <property type="entry name" value="CYTOCHROME C OXIDASE SUBUNIT 1"/>
    <property type="match status" value="1"/>
</dbReference>
<dbReference type="CDD" id="cd01662">
    <property type="entry name" value="Ubiquinol_Oxidase_I"/>
    <property type="match status" value="1"/>
</dbReference>
<dbReference type="PROSITE" id="PS00077">
    <property type="entry name" value="COX1_CUB"/>
    <property type="match status" value="1"/>
</dbReference>
<comment type="catalytic activity">
    <reaction evidence="20 23">
        <text>4 Fe(II)-[cytochrome c] + O2 + 8 H(+)(in) = 4 Fe(III)-[cytochrome c] + 2 H2O + 4 H(+)(out)</text>
        <dbReference type="Rhea" id="RHEA:11436"/>
        <dbReference type="Rhea" id="RHEA-COMP:10350"/>
        <dbReference type="Rhea" id="RHEA-COMP:14399"/>
        <dbReference type="ChEBI" id="CHEBI:15377"/>
        <dbReference type="ChEBI" id="CHEBI:15378"/>
        <dbReference type="ChEBI" id="CHEBI:15379"/>
        <dbReference type="ChEBI" id="CHEBI:29033"/>
        <dbReference type="ChEBI" id="CHEBI:29034"/>
        <dbReference type="EC" id="7.1.1.9"/>
    </reaction>
</comment>
<keyword evidence="25" id="KW-0560">Oxidoreductase</keyword>
<evidence type="ECO:0000256" key="6">
    <source>
        <dbReference type="ARBA" id="ARBA00012949"/>
    </source>
</evidence>